<protein>
    <submittedName>
        <fullName evidence="2">Uncharacterized protein</fullName>
    </submittedName>
</protein>
<feature type="region of interest" description="Disordered" evidence="1">
    <location>
        <begin position="1"/>
        <end position="31"/>
    </location>
</feature>
<accession>A0A2T8HPM8</accession>
<proteinExistence type="predicted"/>
<evidence type="ECO:0000313" key="2">
    <source>
        <dbReference type="EMBL" id="PVH27363.1"/>
    </source>
</evidence>
<comment type="caution">
    <text evidence="2">The sequence shown here is derived from an EMBL/GenBank/DDBJ whole genome shotgun (WGS) entry which is preliminary data.</text>
</comment>
<name>A0A2T8HPM8_9RHOB</name>
<dbReference type="Proteomes" id="UP000245911">
    <property type="component" value="Unassembled WGS sequence"/>
</dbReference>
<evidence type="ECO:0000256" key="1">
    <source>
        <dbReference type="SAM" id="MobiDB-lite"/>
    </source>
</evidence>
<keyword evidence="3" id="KW-1185">Reference proteome</keyword>
<evidence type="ECO:0000313" key="3">
    <source>
        <dbReference type="Proteomes" id="UP000245911"/>
    </source>
</evidence>
<gene>
    <name evidence="2" type="ORF">DDE20_18085</name>
</gene>
<dbReference type="AlphaFoldDB" id="A0A2T8HPM8"/>
<dbReference type="EMBL" id="QDKM01000015">
    <property type="protein sequence ID" value="PVH27363.1"/>
    <property type="molecule type" value="Genomic_DNA"/>
</dbReference>
<organism evidence="2 3">
    <name type="scientific">Pararhodobacter oceanensis</name>
    <dbReference type="NCBI Taxonomy" id="2172121"/>
    <lineage>
        <taxon>Bacteria</taxon>
        <taxon>Pseudomonadati</taxon>
        <taxon>Pseudomonadota</taxon>
        <taxon>Alphaproteobacteria</taxon>
        <taxon>Rhodobacterales</taxon>
        <taxon>Paracoccaceae</taxon>
        <taxon>Pararhodobacter</taxon>
    </lineage>
</organism>
<sequence>MSILDEAGLNGAPVSDLARRQLNKSQNHRVY</sequence>
<reference evidence="2 3" key="1">
    <citation type="submission" date="2018-04" db="EMBL/GenBank/DDBJ databases">
        <title>Pararhodobacter oceanense sp. nov., isolated from marine intertidal sediment.</title>
        <authorList>
            <person name="Wang X.-L."/>
            <person name="Du Z.-J."/>
        </authorList>
    </citation>
    <scope>NUCLEOTIDE SEQUENCE [LARGE SCALE GENOMIC DNA]</scope>
    <source>
        <strain evidence="2 3">AM505</strain>
    </source>
</reference>